<comment type="caution">
    <text evidence="2">The sequence shown here is derived from an EMBL/GenBank/DDBJ whole genome shotgun (WGS) entry which is preliminary data.</text>
</comment>
<feature type="chain" id="PRO_5046765306" evidence="1">
    <location>
        <begin position="29"/>
        <end position="316"/>
    </location>
</feature>
<dbReference type="Proteomes" id="UP001501705">
    <property type="component" value="Unassembled WGS sequence"/>
</dbReference>
<evidence type="ECO:0000313" key="2">
    <source>
        <dbReference type="EMBL" id="GAA1601210.1"/>
    </source>
</evidence>
<keyword evidence="1" id="KW-0732">Signal</keyword>
<dbReference type="RefSeq" id="WP_344240168.1">
    <property type="nucleotide sequence ID" value="NZ_BAAAPH010000030.1"/>
</dbReference>
<protein>
    <submittedName>
        <fullName evidence="2">Uncharacterized protein</fullName>
    </submittedName>
</protein>
<keyword evidence="3" id="KW-1185">Reference proteome</keyword>
<feature type="signal peptide" evidence="1">
    <location>
        <begin position="1"/>
        <end position="28"/>
    </location>
</feature>
<sequence>MITWTKYGGLPAAGVLTFALLAATPATAAQRTTTATVATAATAATACRISAGAMTAQGDHRIQTFAATKPIKRTENRTVAKGLWPAGLVRMSSSWFKGRGAENPDISHHGLVVDTQNVLYEGQYAITSNGGLYPHWTRIGGGWGGYRAIERSQVLLSPTTERQTAYGLAADGTLHRWNITSTAGRQSWKPSGIAGGYAGVKSMALISQTKTYDTFLMNGKDGALLTVHIPTASPMKPVVKKVRSATWQGFEAMMGARCGTNGTLLLGIDKDTGAGYLYAVGHGATAIQGLGKAPGTFPDPVPFAWHENSDPKLFGE</sequence>
<reference evidence="2 3" key="1">
    <citation type="journal article" date="2019" name="Int. J. Syst. Evol. Microbiol.">
        <title>The Global Catalogue of Microorganisms (GCM) 10K type strain sequencing project: providing services to taxonomists for standard genome sequencing and annotation.</title>
        <authorList>
            <consortium name="The Broad Institute Genomics Platform"/>
            <consortium name="The Broad Institute Genome Sequencing Center for Infectious Disease"/>
            <person name="Wu L."/>
            <person name="Ma J."/>
        </authorList>
    </citation>
    <scope>NUCLEOTIDE SEQUENCE [LARGE SCALE GENOMIC DNA]</scope>
    <source>
        <strain evidence="2 3">JCM 15572</strain>
    </source>
</reference>
<evidence type="ECO:0000256" key="1">
    <source>
        <dbReference type="SAM" id="SignalP"/>
    </source>
</evidence>
<evidence type="ECO:0000313" key="3">
    <source>
        <dbReference type="Proteomes" id="UP001501705"/>
    </source>
</evidence>
<dbReference type="EMBL" id="BAAAPH010000030">
    <property type="protein sequence ID" value="GAA1601210.1"/>
    <property type="molecule type" value="Genomic_DNA"/>
</dbReference>
<name>A0ABN2EAF7_9ACTN</name>
<accession>A0ABN2EAF7</accession>
<gene>
    <name evidence="2" type="ORF">GCM10009804_67250</name>
</gene>
<proteinExistence type="predicted"/>
<organism evidence="2 3">
    <name type="scientific">Kribbella hippodromi</name>
    <dbReference type="NCBI Taxonomy" id="434347"/>
    <lineage>
        <taxon>Bacteria</taxon>
        <taxon>Bacillati</taxon>
        <taxon>Actinomycetota</taxon>
        <taxon>Actinomycetes</taxon>
        <taxon>Propionibacteriales</taxon>
        <taxon>Kribbellaceae</taxon>
        <taxon>Kribbella</taxon>
    </lineage>
</organism>